<dbReference type="InterPro" id="IPR000292">
    <property type="entry name" value="For/NO2_transpt"/>
</dbReference>
<dbReference type="InterPro" id="IPR005117">
    <property type="entry name" value="NiRdtase/SiRdtase_haem-b_fer"/>
</dbReference>
<dbReference type="Pfam" id="PF01226">
    <property type="entry name" value="Form_Nir_trans"/>
    <property type="match status" value="1"/>
</dbReference>
<keyword evidence="9 19" id="KW-1133">Transmembrane helix</keyword>
<sequence>MIAPDTHVDEKESRFVNERMNANIQKDGTYTVVPRMYGGVTTPEDLKRIADISVKYDVKAVKVTGGQRLDLIGVKKEDLPKVWAELDMPSGYAYAKSLRTVKTCVGSQFCRFGTQDSMAMGALLERKFERLDLPAKFKYAVNGCPRNCAESCTKDIGIVGNDGGWEIFIGGNGGIKARLADSLCKVKTDEELVELCGAIMQHYRETANYLERTSEWVERIGLEQIRAAVVDDSPLQMMLMGMSFGLALTLVIFAGSELFTGNNMFFTMSTLAGRTTVRDTLKNWGLVFLGNLIGAILLSLLILGSGLFKTATPEHLLFVVSAKKMAAPVSELFFRGILCNWLVCLAIWMAARSKEDIAKLVLIWWCLYAFIASGYEHSVANMTLLSLSWLLPNHPDTITLAGWLHNMIPVTLGNIIGGALFVGMAYWFVSPVKKKR</sequence>
<dbReference type="Pfam" id="PF01077">
    <property type="entry name" value="NIR_SIR"/>
    <property type="match status" value="1"/>
</dbReference>
<evidence type="ECO:0000256" key="4">
    <source>
        <dbReference type="ARBA" id="ARBA00011255"/>
    </source>
</evidence>
<dbReference type="Pfam" id="PF03460">
    <property type="entry name" value="NIR_SIR_ferr"/>
    <property type="match status" value="1"/>
</dbReference>
<dbReference type="PROSITE" id="PS00365">
    <property type="entry name" value="NIR_SIR"/>
    <property type="match status" value="1"/>
</dbReference>
<evidence type="ECO:0000313" key="23">
    <source>
        <dbReference type="Proteomes" id="UP000702964"/>
    </source>
</evidence>
<keyword evidence="12" id="KW-0411">Iron-sulfur</keyword>
<keyword evidence="5" id="KW-0004">4Fe-4S</keyword>
<dbReference type="SUPFAM" id="SSF56014">
    <property type="entry name" value="Nitrite and sulphite reductase 4Fe-4S domain-like"/>
    <property type="match status" value="1"/>
</dbReference>
<evidence type="ECO:0008006" key="24">
    <source>
        <dbReference type="Google" id="ProtNLM"/>
    </source>
</evidence>
<comment type="similarity">
    <text evidence="18">Belongs to the FNT transporter (TC 1.A.16) family.</text>
</comment>
<comment type="caution">
    <text evidence="22">The sequence shown here is derived from an EMBL/GenBank/DDBJ whole genome shotgun (WGS) entry which is preliminary data.</text>
</comment>
<reference evidence="22" key="1">
    <citation type="journal article" date="2015" name="Genom Data">
        <title>Draft genome sequences of Phytophthora kernoviae and Phytophthora ramorum lineage EU2 from Scotland.</title>
        <authorList>
            <person name="Sambles C."/>
            <person name="Schlenzig A."/>
            <person name="O'Neill P."/>
            <person name="Grant M."/>
            <person name="Studholme D.J."/>
        </authorList>
    </citation>
    <scope>NUCLEOTIDE SEQUENCE</scope>
    <source>
        <strain evidence="22">00238/432</strain>
    </source>
</reference>
<dbReference type="GO" id="GO:0016491">
    <property type="term" value="F:oxidoreductase activity"/>
    <property type="evidence" value="ECO:0007669"/>
    <property type="project" value="UniProtKB-KW"/>
</dbReference>
<dbReference type="Gene3D" id="1.20.1080.10">
    <property type="entry name" value="Glycerol uptake facilitator protein"/>
    <property type="match status" value="1"/>
</dbReference>
<feature type="transmembrane region" description="Helical" evidence="19">
    <location>
        <begin position="407"/>
        <end position="429"/>
    </location>
</feature>
<comment type="subunit">
    <text evidence="4">Homopentamer.</text>
</comment>
<evidence type="ECO:0000256" key="8">
    <source>
        <dbReference type="ARBA" id="ARBA00022723"/>
    </source>
</evidence>
<accession>A0A8J4SDQ5</accession>
<dbReference type="Gene3D" id="3.90.480.10">
    <property type="entry name" value="Sulfite Reductase Hemoprotein,Domain 2"/>
    <property type="match status" value="1"/>
</dbReference>
<evidence type="ECO:0000256" key="6">
    <source>
        <dbReference type="ARBA" id="ARBA00022617"/>
    </source>
</evidence>
<keyword evidence="6" id="KW-0349">Heme</keyword>
<comment type="catalytic activity">
    <reaction evidence="17">
        <text>acetate(out) + H(+)(out) = acetate(in) + H(+)(in)</text>
        <dbReference type="Rhea" id="RHEA:71803"/>
        <dbReference type="ChEBI" id="CHEBI:15378"/>
        <dbReference type="ChEBI" id="CHEBI:30089"/>
    </reaction>
</comment>
<evidence type="ECO:0000256" key="19">
    <source>
        <dbReference type="SAM" id="Phobius"/>
    </source>
</evidence>
<feature type="transmembrane region" description="Helical" evidence="19">
    <location>
        <begin position="237"/>
        <end position="259"/>
    </location>
</feature>
<dbReference type="InterPro" id="IPR024002">
    <property type="entry name" value="For/NO2_transpt_CS"/>
</dbReference>
<comment type="catalytic activity">
    <reaction evidence="16">
        <text>formate(in) + H(+)(in) = formate(out) + H(+)(out)</text>
        <dbReference type="Rhea" id="RHEA:80887"/>
        <dbReference type="ChEBI" id="CHEBI:15378"/>
        <dbReference type="ChEBI" id="CHEBI:15740"/>
    </reaction>
</comment>
<dbReference type="GO" id="GO:0016020">
    <property type="term" value="C:membrane"/>
    <property type="evidence" value="ECO:0007669"/>
    <property type="project" value="UniProtKB-SubCell"/>
</dbReference>
<keyword evidence="13 19" id="KW-0472">Membrane</keyword>
<dbReference type="InterPro" id="IPR045854">
    <property type="entry name" value="NO2/SO3_Rdtase_4Fe4S_sf"/>
</dbReference>
<evidence type="ECO:0000256" key="13">
    <source>
        <dbReference type="ARBA" id="ARBA00023136"/>
    </source>
</evidence>
<dbReference type="InterPro" id="IPR006066">
    <property type="entry name" value="NO2/SO3_Rdtase_FeS/sirohaem_BS"/>
</dbReference>
<reference evidence="22" key="2">
    <citation type="submission" date="2020-02" db="EMBL/GenBank/DDBJ databases">
        <authorList>
            <person name="Studholme D.J."/>
        </authorList>
    </citation>
    <scope>NUCLEOTIDE SEQUENCE</scope>
    <source>
        <strain evidence="22">00238/432</strain>
    </source>
</reference>
<evidence type="ECO:0000256" key="7">
    <source>
        <dbReference type="ARBA" id="ARBA00022692"/>
    </source>
</evidence>
<dbReference type="InterPro" id="IPR006067">
    <property type="entry name" value="NO2/SO3_Rdtase_4Fe4S_dom"/>
</dbReference>
<keyword evidence="10" id="KW-0560">Oxidoreductase</keyword>
<keyword evidence="8" id="KW-0479">Metal-binding</keyword>
<evidence type="ECO:0000256" key="3">
    <source>
        <dbReference type="ARBA" id="ARBA00010429"/>
    </source>
</evidence>
<dbReference type="EMBL" id="AOFI03000002">
    <property type="protein sequence ID" value="KAF4325802.1"/>
    <property type="molecule type" value="Genomic_DNA"/>
</dbReference>
<protein>
    <recommendedName>
        <fullName evidence="24">Nitrite/sulphite reductase 4Fe-4S domain-containing protein</fullName>
    </recommendedName>
</protein>
<dbReference type="InterPro" id="IPR052034">
    <property type="entry name" value="NasD-like"/>
</dbReference>
<keyword evidence="11" id="KW-0408">Iron</keyword>
<dbReference type="GO" id="GO:0046872">
    <property type="term" value="F:metal ion binding"/>
    <property type="evidence" value="ECO:0007669"/>
    <property type="project" value="UniProtKB-KW"/>
</dbReference>
<comment type="catalytic activity">
    <reaction evidence="14">
        <text>(S)-lactate(in) + H(+)(in) = (S)-lactate(out) + H(+)(out)</text>
        <dbReference type="Rhea" id="RHEA:29415"/>
        <dbReference type="ChEBI" id="CHEBI:15378"/>
        <dbReference type="ChEBI" id="CHEBI:16651"/>
    </reaction>
</comment>
<dbReference type="GO" id="GO:0051539">
    <property type="term" value="F:4 iron, 4 sulfur cluster binding"/>
    <property type="evidence" value="ECO:0007669"/>
    <property type="project" value="UniProtKB-KW"/>
</dbReference>
<dbReference type="Proteomes" id="UP000702964">
    <property type="component" value="Unassembled WGS sequence"/>
</dbReference>
<dbReference type="PANTHER" id="PTHR43809">
    <property type="entry name" value="NITRITE REDUCTASE (NADH) LARGE SUBUNIT"/>
    <property type="match status" value="1"/>
</dbReference>
<comment type="subcellular location">
    <subcellularLocation>
        <location evidence="2">Membrane</location>
        <topology evidence="2">Multi-pass membrane protein</topology>
    </subcellularLocation>
</comment>
<comment type="catalytic activity">
    <reaction evidence="15">
        <text>pyruvate(out) + H(+)(out) = pyruvate(in) + H(+)(in)</text>
        <dbReference type="Rhea" id="RHEA:64720"/>
        <dbReference type="ChEBI" id="CHEBI:15361"/>
        <dbReference type="ChEBI" id="CHEBI:15378"/>
    </reaction>
</comment>
<feature type="domain" description="Nitrite/Sulfite reductase ferredoxin-like" evidence="21">
    <location>
        <begin position="25"/>
        <end position="87"/>
    </location>
</feature>
<evidence type="ECO:0000256" key="10">
    <source>
        <dbReference type="ARBA" id="ARBA00023002"/>
    </source>
</evidence>
<evidence type="ECO:0000256" key="14">
    <source>
        <dbReference type="ARBA" id="ARBA00034245"/>
    </source>
</evidence>
<dbReference type="InterPro" id="IPR023271">
    <property type="entry name" value="Aquaporin-like"/>
</dbReference>
<feature type="transmembrane region" description="Helical" evidence="19">
    <location>
        <begin position="284"/>
        <end position="308"/>
    </location>
</feature>
<dbReference type="SUPFAM" id="SSF55124">
    <property type="entry name" value="Nitrite/Sulfite reductase N-terminal domain-like"/>
    <property type="match status" value="1"/>
</dbReference>
<organism evidence="22 23">
    <name type="scientific">Phytophthora kernoviae 00238/432</name>
    <dbReference type="NCBI Taxonomy" id="1284355"/>
    <lineage>
        <taxon>Eukaryota</taxon>
        <taxon>Sar</taxon>
        <taxon>Stramenopiles</taxon>
        <taxon>Oomycota</taxon>
        <taxon>Peronosporomycetes</taxon>
        <taxon>Peronosporales</taxon>
        <taxon>Peronosporaceae</taxon>
        <taxon>Phytophthora</taxon>
    </lineage>
</organism>
<evidence type="ECO:0000259" key="21">
    <source>
        <dbReference type="Pfam" id="PF03460"/>
    </source>
</evidence>
<name>A0A8J4SDQ5_9STRA</name>
<dbReference type="InterPro" id="IPR036136">
    <property type="entry name" value="Nit/Sulf_reduc_fer-like_dom_sf"/>
</dbReference>
<evidence type="ECO:0000256" key="2">
    <source>
        <dbReference type="ARBA" id="ARBA00004141"/>
    </source>
</evidence>
<dbReference type="Gene3D" id="3.30.413.10">
    <property type="entry name" value="Sulfite Reductase Hemoprotein, domain 1"/>
    <property type="match status" value="1"/>
</dbReference>
<evidence type="ECO:0000256" key="18">
    <source>
        <dbReference type="ARBA" id="ARBA00049660"/>
    </source>
</evidence>
<dbReference type="GO" id="GO:0020037">
    <property type="term" value="F:heme binding"/>
    <property type="evidence" value="ECO:0007669"/>
    <property type="project" value="InterPro"/>
</dbReference>
<feature type="transmembrane region" description="Helical" evidence="19">
    <location>
        <begin position="332"/>
        <end position="350"/>
    </location>
</feature>
<feature type="transmembrane region" description="Helical" evidence="19">
    <location>
        <begin position="362"/>
        <end position="387"/>
    </location>
</feature>
<evidence type="ECO:0000256" key="15">
    <source>
        <dbReference type="ARBA" id="ARBA00047693"/>
    </source>
</evidence>
<evidence type="ECO:0000256" key="9">
    <source>
        <dbReference type="ARBA" id="ARBA00022989"/>
    </source>
</evidence>
<evidence type="ECO:0000256" key="12">
    <source>
        <dbReference type="ARBA" id="ARBA00023014"/>
    </source>
</evidence>
<proteinExistence type="inferred from homology"/>
<gene>
    <name evidence="22" type="ORF">G195_000490</name>
</gene>
<evidence type="ECO:0000256" key="1">
    <source>
        <dbReference type="ARBA" id="ARBA00001929"/>
    </source>
</evidence>
<evidence type="ECO:0000256" key="17">
    <source>
        <dbReference type="ARBA" id="ARBA00049088"/>
    </source>
</evidence>
<dbReference type="PROSITE" id="PS01006">
    <property type="entry name" value="FORMATE_NITRITE_TP_2"/>
    <property type="match status" value="1"/>
</dbReference>
<dbReference type="AlphaFoldDB" id="A0A8J4SDQ5"/>
<evidence type="ECO:0000256" key="11">
    <source>
        <dbReference type="ARBA" id="ARBA00023004"/>
    </source>
</evidence>
<feature type="domain" description="Nitrite/sulphite reductase 4Fe-4S" evidence="20">
    <location>
        <begin position="95"/>
        <end position="231"/>
    </location>
</feature>
<comment type="cofactor">
    <cofactor evidence="1">
        <name>siroheme</name>
        <dbReference type="ChEBI" id="CHEBI:60052"/>
    </cofactor>
</comment>
<dbReference type="GO" id="GO:0022857">
    <property type="term" value="F:transmembrane transporter activity"/>
    <property type="evidence" value="ECO:0007669"/>
    <property type="project" value="InterPro"/>
</dbReference>
<comment type="similarity">
    <text evidence="3">Belongs to the nitrite and sulfite reductase 4Fe-4S domain family.</text>
</comment>
<evidence type="ECO:0000313" key="22">
    <source>
        <dbReference type="EMBL" id="KAF4325802.1"/>
    </source>
</evidence>
<dbReference type="PRINTS" id="PR00397">
    <property type="entry name" value="SIROHAEM"/>
</dbReference>
<evidence type="ECO:0000259" key="20">
    <source>
        <dbReference type="Pfam" id="PF01077"/>
    </source>
</evidence>
<keyword evidence="7 19" id="KW-0812">Transmembrane</keyword>
<dbReference type="PANTHER" id="PTHR43809:SF1">
    <property type="entry name" value="NITRITE REDUCTASE (NADH) LARGE SUBUNIT"/>
    <property type="match status" value="1"/>
</dbReference>
<evidence type="ECO:0000256" key="16">
    <source>
        <dbReference type="ARBA" id="ARBA00049016"/>
    </source>
</evidence>
<evidence type="ECO:0000256" key="5">
    <source>
        <dbReference type="ARBA" id="ARBA00022485"/>
    </source>
</evidence>